<keyword evidence="1" id="KW-0805">Transcription regulation</keyword>
<evidence type="ECO:0000313" key="6">
    <source>
        <dbReference type="EMBL" id="MQW35995.1"/>
    </source>
</evidence>
<evidence type="ECO:0000259" key="5">
    <source>
        <dbReference type="Pfam" id="PF03466"/>
    </source>
</evidence>
<feature type="domain" description="LysR substrate-binding" evidence="5">
    <location>
        <begin position="2"/>
        <end position="116"/>
    </location>
</feature>
<proteinExistence type="predicted"/>
<dbReference type="InterPro" id="IPR005119">
    <property type="entry name" value="LysR_subst-bd"/>
</dbReference>
<evidence type="ECO:0000256" key="4">
    <source>
        <dbReference type="SAM" id="MobiDB-lite"/>
    </source>
</evidence>
<accession>A0AAW9TV46</accession>
<dbReference type="EMBL" id="WISR01000206">
    <property type="protein sequence ID" value="MQW35995.1"/>
    <property type="molecule type" value="Genomic_DNA"/>
</dbReference>
<dbReference type="GO" id="GO:0003700">
    <property type="term" value="F:DNA-binding transcription factor activity"/>
    <property type="evidence" value="ECO:0007669"/>
    <property type="project" value="TreeGrafter"/>
</dbReference>
<name>A0AAW9TV46_RHIML</name>
<organism evidence="6 7">
    <name type="scientific">Rhizobium meliloti</name>
    <name type="common">Ensifer meliloti</name>
    <name type="synonym">Sinorhizobium meliloti</name>
    <dbReference type="NCBI Taxonomy" id="382"/>
    <lineage>
        <taxon>Bacteria</taxon>
        <taxon>Pseudomonadati</taxon>
        <taxon>Pseudomonadota</taxon>
        <taxon>Alphaproteobacteria</taxon>
        <taxon>Hyphomicrobiales</taxon>
        <taxon>Rhizobiaceae</taxon>
        <taxon>Sinorhizobium/Ensifer group</taxon>
        <taxon>Sinorhizobium</taxon>
    </lineage>
</organism>
<feature type="region of interest" description="Disordered" evidence="4">
    <location>
        <begin position="159"/>
        <end position="198"/>
    </location>
</feature>
<dbReference type="RefSeq" id="WP_010969544.1">
    <property type="nucleotide sequence ID" value="NZ_BJNJ01000022.1"/>
</dbReference>
<dbReference type="AlphaFoldDB" id="A0AAW9TV46"/>
<keyword evidence="3" id="KW-0804">Transcription</keyword>
<reference evidence="6 7" key="1">
    <citation type="journal article" date="2013" name="Genome Biol.">
        <title>Comparative genomics of the core and accessory genomes of 48 Sinorhizobium strains comprising five genospecies.</title>
        <authorList>
            <person name="Sugawara M."/>
            <person name="Epstein B."/>
            <person name="Badgley B.D."/>
            <person name="Unno T."/>
            <person name="Xu L."/>
            <person name="Reese J."/>
            <person name="Gyaneshwar P."/>
            <person name="Denny R."/>
            <person name="Mudge J."/>
            <person name="Bharti A.K."/>
            <person name="Farmer A.D."/>
            <person name="May G.D."/>
            <person name="Woodward J.E."/>
            <person name="Medigue C."/>
            <person name="Vallenet D."/>
            <person name="Lajus A."/>
            <person name="Rouy Z."/>
            <person name="Martinez-Vaz B."/>
            <person name="Tiffin P."/>
            <person name="Young N.D."/>
            <person name="Sadowsky M.J."/>
        </authorList>
    </citation>
    <scope>NUCLEOTIDE SEQUENCE [LARGE SCALE GENOMIC DNA]</scope>
    <source>
        <strain evidence="6 7">N6B1</strain>
    </source>
</reference>
<dbReference type="GO" id="GO:0003677">
    <property type="term" value="F:DNA binding"/>
    <property type="evidence" value="ECO:0007669"/>
    <property type="project" value="UniProtKB-KW"/>
</dbReference>
<dbReference type="Pfam" id="PF03466">
    <property type="entry name" value="LysR_substrate"/>
    <property type="match status" value="1"/>
</dbReference>
<protein>
    <submittedName>
        <fullName evidence="6">LysR family transcriptional regulator</fullName>
    </submittedName>
</protein>
<evidence type="ECO:0000313" key="7">
    <source>
        <dbReference type="Proteomes" id="UP000429484"/>
    </source>
</evidence>
<dbReference type="PANTHER" id="PTHR30579">
    <property type="entry name" value="TRANSCRIPTIONAL REGULATOR"/>
    <property type="match status" value="1"/>
</dbReference>
<keyword evidence="2" id="KW-0238">DNA-binding</keyword>
<sequence>MVDNSRALLDAYEDGTLDAVIVRSDDDRRDGEVLGPEHFGWFASSDFEHHTGEPLRIASHPSCCTVREVATRLLDAASIRWTEVFVGGTSAVTAALSAGLAVAAFPCRLATADMIEVSQMLNLPSIPSLSIVLHSSLTDPKTRETLRAITAAFSEHRRNSNKQISLVPSEWPDGKRPDKERPANDNRPTDGDAGNETDVAARLAVVLSIPA</sequence>
<gene>
    <name evidence="6" type="ORF">GHK53_25315</name>
</gene>
<comment type="caution">
    <text evidence="6">The sequence shown here is derived from an EMBL/GenBank/DDBJ whole genome shotgun (WGS) entry which is preliminary data.</text>
</comment>
<dbReference type="Gene3D" id="3.40.190.10">
    <property type="entry name" value="Periplasmic binding protein-like II"/>
    <property type="match status" value="1"/>
</dbReference>
<dbReference type="InterPro" id="IPR050176">
    <property type="entry name" value="LTTR"/>
</dbReference>
<dbReference type="Proteomes" id="UP000429484">
    <property type="component" value="Unassembled WGS sequence"/>
</dbReference>
<dbReference type="KEGG" id="smer:DU99_10300"/>
<dbReference type="SUPFAM" id="SSF53850">
    <property type="entry name" value="Periplasmic binding protein-like II"/>
    <property type="match status" value="1"/>
</dbReference>
<dbReference type="PANTHER" id="PTHR30579:SF7">
    <property type="entry name" value="HTH-TYPE TRANSCRIPTIONAL REGULATOR LRHA-RELATED"/>
    <property type="match status" value="1"/>
</dbReference>
<evidence type="ECO:0000256" key="1">
    <source>
        <dbReference type="ARBA" id="ARBA00023015"/>
    </source>
</evidence>
<feature type="compositionally biased region" description="Basic and acidic residues" evidence="4">
    <location>
        <begin position="172"/>
        <end position="190"/>
    </location>
</feature>
<evidence type="ECO:0000256" key="2">
    <source>
        <dbReference type="ARBA" id="ARBA00023125"/>
    </source>
</evidence>
<evidence type="ECO:0000256" key="3">
    <source>
        <dbReference type="ARBA" id="ARBA00023163"/>
    </source>
</evidence>